<dbReference type="PROSITE" id="PS51421">
    <property type="entry name" value="RAS"/>
    <property type="match status" value="1"/>
</dbReference>
<evidence type="ECO:0000256" key="6">
    <source>
        <dbReference type="ARBA" id="ARBA00023288"/>
    </source>
</evidence>
<dbReference type="GO" id="GO:0005525">
    <property type="term" value="F:GTP binding"/>
    <property type="evidence" value="ECO:0007669"/>
    <property type="project" value="UniProtKB-KW"/>
</dbReference>
<evidence type="ECO:0000313" key="9">
    <source>
        <dbReference type="Proteomes" id="UP000887568"/>
    </source>
</evidence>
<keyword evidence="2" id="KW-1003">Cell membrane</keyword>
<keyword evidence="4" id="KW-0342">GTP-binding</keyword>
<dbReference type="SUPFAM" id="SSF52540">
    <property type="entry name" value="P-loop containing nucleoside triphosphate hydrolases"/>
    <property type="match status" value="1"/>
</dbReference>
<dbReference type="Proteomes" id="UP000887568">
    <property type="component" value="Unplaced"/>
</dbReference>
<dbReference type="Gene3D" id="3.40.50.300">
    <property type="entry name" value="P-loop containing nucleotide triphosphate hydrolases"/>
    <property type="match status" value="1"/>
</dbReference>
<evidence type="ECO:0008006" key="10">
    <source>
        <dbReference type="Google" id="ProtNLM"/>
    </source>
</evidence>
<dbReference type="InterPro" id="IPR005225">
    <property type="entry name" value="Small_GTP-bd"/>
</dbReference>
<dbReference type="SMART" id="SM00174">
    <property type="entry name" value="RHO"/>
    <property type="match status" value="1"/>
</dbReference>
<evidence type="ECO:0000256" key="1">
    <source>
        <dbReference type="ARBA" id="ARBA00004193"/>
    </source>
</evidence>
<dbReference type="Pfam" id="PF00071">
    <property type="entry name" value="Ras"/>
    <property type="match status" value="1"/>
</dbReference>
<dbReference type="OrthoDB" id="265044at2759"/>
<dbReference type="InterPro" id="IPR001806">
    <property type="entry name" value="Small_GTPase"/>
</dbReference>
<keyword evidence="4" id="KW-0547">Nucleotide-binding</keyword>
<dbReference type="GO" id="GO:0005886">
    <property type="term" value="C:plasma membrane"/>
    <property type="evidence" value="ECO:0007669"/>
    <property type="project" value="UniProtKB-SubCell"/>
</dbReference>
<dbReference type="PANTHER" id="PTHR46149">
    <property type="entry name" value="MIP08469P"/>
    <property type="match status" value="1"/>
</dbReference>
<dbReference type="PROSITE" id="PS51419">
    <property type="entry name" value="RAB"/>
    <property type="match status" value="1"/>
</dbReference>
<dbReference type="InterPro" id="IPR027417">
    <property type="entry name" value="P-loop_NTPase"/>
</dbReference>
<dbReference type="OMA" id="VENCHTW"/>
<dbReference type="NCBIfam" id="TIGR00231">
    <property type="entry name" value="small_GTP"/>
    <property type="match status" value="1"/>
</dbReference>
<keyword evidence="9" id="KW-1185">Reference proteome</keyword>
<name>A0A914AUP7_PATMI</name>
<dbReference type="SMART" id="SM00173">
    <property type="entry name" value="RAS"/>
    <property type="match status" value="1"/>
</dbReference>
<dbReference type="GO" id="GO:0003924">
    <property type="term" value="F:GTPase activity"/>
    <property type="evidence" value="ECO:0007669"/>
    <property type="project" value="InterPro"/>
</dbReference>
<protein>
    <recommendedName>
        <fullName evidence="10">GTP-binding protein Rhes</fullName>
    </recommendedName>
</protein>
<proteinExistence type="inferred from homology"/>
<sequence>MKNQVKESVSYRLVVMGPSRVGKTALISMFLRGQVSPIYYPTVENCHTWQMSQGGRQCHLDIIDTSGSKDFPAMYKLYISTAQIFVLVHSLEDPQSFEEVLRILEEINRERPGEQIPIFVIGNKSDRPRPIGMCSAEAELLLIDYMDVVRYTECNSRNRYSVDSVFAQITDVVFGSFRCVNGQREDLMSTSSDKKCKGGLLKKWKSLRRR</sequence>
<evidence type="ECO:0000256" key="2">
    <source>
        <dbReference type="ARBA" id="ARBA00022475"/>
    </source>
</evidence>
<accession>A0A914AUP7</accession>
<evidence type="ECO:0000313" key="8">
    <source>
        <dbReference type="EnsemblMetazoa" id="XP_038067016.1"/>
    </source>
</evidence>
<organism evidence="8 9">
    <name type="scientific">Patiria miniata</name>
    <name type="common">Bat star</name>
    <name type="synonym">Asterina miniata</name>
    <dbReference type="NCBI Taxonomy" id="46514"/>
    <lineage>
        <taxon>Eukaryota</taxon>
        <taxon>Metazoa</taxon>
        <taxon>Echinodermata</taxon>
        <taxon>Eleutherozoa</taxon>
        <taxon>Asterozoa</taxon>
        <taxon>Asteroidea</taxon>
        <taxon>Valvatacea</taxon>
        <taxon>Valvatida</taxon>
        <taxon>Asterinidae</taxon>
        <taxon>Patiria</taxon>
    </lineage>
</organism>
<reference evidence="8" key="1">
    <citation type="submission" date="2022-11" db="UniProtKB">
        <authorList>
            <consortium name="EnsemblMetazoa"/>
        </authorList>
    </citation>
    <scope>IDENTIFICATION</scope>
</reference>
<keyword evidence="6" id="KW-0449">Lipoprotein</keyword>
<dbReference type="PRINTS" id="PR00449">
    <property type="entry name" value="RASTRNSFRMNG"/>
</dbReference>
<evidence type="ECO:0000256" key="4">
    <source>
        <dbReference type="ARBA" id="ARBA00023134"/>
    </source>
</evidence>
<dbReference type="RefSeq" id="XP_038067016.1">
    <property type="nucleotide sequence ID" value="XM_038211088.1"/>
</dbReference>
<evidence type="ECO:0000256" key="5">
    <source>
        <dbReference type="ARBA" id="ARBA00023136"/>
    </source>
</evidence>
<keyword evidence="5" id="KW-0472">Membrane</keyword>
<evidence type="ECO:0000256" key="7">
    <source>
        <dbReference type="ARBA" id="ARBA00038061"/>
    </source>
</evidence>
<dbReference type="EnsemblMetazoa" id="XM_038211088.1">
    <property type="protein sequence ID" value="XP_038067016.1"/>
    <property type="gene ID" value="LOC119737023"/>
</dbReference>
<dbReference type="GeneID" id="119737023"/>
<keyword evidence="3" id="KW-0488">Methylation</keyword>
<evidence type="ECO:0000256" key="3">
    <source>
        <dbReference type="ARBA" id="ARBA00022481"/>
    </source>
</evidence>
<dbReference type="AlphaFoldDB" id="A0A914AUP7"/>
<comment type="similarity">
    <text evidence="7">Belongs to the small GTPase superfamily. RasD family.</text>
</comment>
<comment type="subcellular location">
    <subcellularLocation>
        <location evidence="1">Cell membrane</location>
        <topology evidence="1">Lipid-anchor</topology>
    </subcellularLocation>
</comment>
<dbReference type="InterPro" id="IPR052236">
    <property type="entry name" value="Small_GTPase_RasD"/>
</dbReference>
<dbReference type="SMART" id="SM00175">
    <property type="entry name" value="RAB"/>
    <property type="match status" value="1"/>
</dbReference>